<organism evidence="2">
    <name type="scientific">Macrostomum lignano</name>
    <dbReference type="NCBI Taxonomy" id="282301"/>
    <lineage>
        <taxon>Eukaryota</taxon>
        <taxon>Metazoa</taxon>
        <taxon>Spiralia</taxon>
        <taxon>Lophotrochozoa</taxon>
        <taxon>Platyhelminthes</taxon>
        <taxon>Rhabditophora</taxon>
        <taxon>Macrostomorpha</taxon>
        <taxon>Macrostomida</taxon>
        <taxon>Macrostomidae</taxon>
        <taxon>Macrostomum</taxon>
    </lineage>
</organism>
<feature type="transmembrane region" description="Helical" evidence="1">
    <location>
        <begin position="7"/>
        <end position="32"/>
    </location>
</feature>
<evidence type="ECO:0000313" key="2">
    <source>
        <dbReference type="EMBL" id="ARW59243.1"/>
    </source>
</evidence>
<gene>
    <name evidence="2" type="primary">nad6</name>
    <name evidence="3" type="ORF">BOX15_Mlig999016g1</name>
</gene>
<evidence type="ECO:0000313" key="3">
    <source>
        <dbReference type="EMBL" id="ATA64825.1"/>
    </source>
</evidence>
<protein>
    <submittedName>
        <fullName evidence="2">NADH dehydrogenase subunit 6</fullName>
    </submittedName>
</protein>
<evidence type="ECO:0000256" key="1">
    <source>
        <dbReference type="SAM" id="Phobius"/>
    </source>
</evidence>
<proteinExistence type="predicted"/>
<accession>A0A1Z1LZW0</accession>
<keyword evidence="2" id="KW-0496">Mitochondrion</keyword>
<feature type="transmembrane region" description="Helical" evidence="1">
    <location>
        <begin position="44"/>
        <end position="68"/>
    </location>
</feature>
<reference evidence="2" key="1">
    <citation type="journal article" date="2017" name="BMC Genomics">
        <title>Atp8 is in the ground pattern of flatworm mitochondrial genomes.</title>
        <authorList>
            <person name="Egger B."/>
            <person name="Bachmann L."/>
            <person name="Fromm B."/>
        </authorList>
    </citation>
    <scope>NUCLEOTIDE SEQUENCE</scope>
</reference>
<keyword evidence="1" id="KW-0812">Transmembrane</keyword>
<feature type="transmembrane region" description="Helical" evidence="1">
    <location>
        <begin position="80"/>
        <end position="98"/>
    </location>
</feature>
<dbReference type="EMBL" id="MF078637">
    <property type="protein sequence ID" value="ARW59243.1"/>
    <property type="molecule type" value="Genomic_DNA"/>
</dbReference>
<sequence>MGEIFFLVVFLNIGFLFFFNSFLYIIGSFFLICLGSSGLVSFYFLGWLGIVLFLVFVGGILVIVFYLGIYGNYYSFSNQFFSLIYLIFFTFPSIFITQNNSFSFGEYSDFYLNFLVFVLISGFLFLVLFSISKMVGYGSSLRSYF</sequence>
<keyword evidence="1" id="KW-0472">Membrane</keyword>
<feature type="transmembrane region" description="Helical" evidence="1">
    <location>
        <begin position="110"/>
        <end position="131"/>
    </location>
</feature>
<dbReference type="AlphaFoldDB" id="A0A1Z1LZW0"/>
<name>A0A1Z1LZW0_9PLAT</name>
<dbReference type="EMBL" id="MF361131">
    <property type="protein sequence ID" value="ATA64825.1"/>
    <property type="molecule type" value="Genomic_DNA"/>
</dbReference>
<geneLocation type="mitochondrion" evidence="2"/>
<reference evidence="3" key="2">
    <citation type="submission" date="2017-06" db="EMBL/GenBank/DDBJ databases">
        <title>A platform for efficient transgenesis in Macrostomum lignano, a flatworm model organism for stem cell research.</title>
        <authorList>
            <person name="Berezikov E."/>
        </authorList>
    </citation>
    <scope>NUCLEOTIDE SEQUENCE</scope>
    <source>
        <strain evidence="3">DV1</strain>
    </source>
</reference>
<keyword evidence="1" id="KW-1133">Transmembrane helix</keyword>